<dbReference type="EMBL" id="JAKROA010000017">
    <property type="protein sequence ID" value="KAL5103528.1"/>
    <property type="molecule type" value="Genomic_DNA"/>
</dbReference>
<evidence type="ECO:0000313" key="6">
    <source>
        <dbReference type="Proteomes" id="UP001651158"/>
    </source>
</evidence>
<evidence type="ECO:0000256" key="3">
    <source>
        <dbReference type="SAM" id="MobiDB-lite"/>
    </source>
</evidence>
<dbReference type="Gene3D" id="3.30.70.330">
    <property type="match status" value="1"/>
</dbReference>
<accession>A0ABR4Q1T9</accession>
<dbReference type="InterPro" id="IPR000504">
    <property type="entry name" value="RRM_dom"/>
</dbReference>
<dbReference type="Pfam" id="PF00076">
    <property type="entry name" value="RRM_1"/>
    <property type="match status" value="1"/>
</dbReference>
<comment type="caution">
    <text evidence="5">The sequence shown here is derived from an EMBL/GenBank/DDBJ whole genome shotgun (WGS) entry which is preliminary data.</text>
</comment>
<protein>
    <submittedName>
        <fullName evidence="5">DAZ-associated protein 1</fullName>
    </submittedName>
</protein>
<evidence type="ECO:0000256" key="2">
    <source>
        <dbReference type="PROSITE-ProRule" id="PRU00176"/>
    </source>
</evidence>
<keyword evidence="1 2" id="KW-0694">RNA-binding</keyword>
<proteinExistence type="predicted"/>
<feature type="domain" description="RRM" evidence="4">
    <location>
        <begin position="258"/>
        <end position="345"/>
    </location>
</feature>
<dbReference type="PROSITE" id="PS50102">
    <property type="entry name" value="RRM"/>
    <property type="match status" value="1"/>
</dbReference>
<dbReference type="Proteomes" id="UP001651158">
    <property type="component" value="Unassembled WGS sequence"/>
</dbReference>
<dbReference type="PANTHER" id="PTHR48024:SF56">
    <property type="entry name" value="HETEROGENEOUS NUCLEAR RIBONUCLEOPROTEIN A0"/>
    <property type="match status" value="1"/>
</dbReference>
<feature type="region of interest" description="Disordered" evidence="3">
    <location>
        <begin position="407"/>
        <end position="435"/>
    </location>
</feature>
<dbReference type="InterPro" id="IPR012677">
    <property type="entry name" value="Nucleotide-bd_a/b_plait_sf"/>
</dbReference>
<dbReference type="InterPro" id="IPR035979">
    <property type="entry name" value="RBD_domain_sf"/>
</dbReference>
<evidence type="ECO:0000313" key="5">
    <source>
        <dbReference type="EMBL" id="KAL5103528.1"/>
    </source>
</evidence>
<dbReference type="PANTHER" id="PTHR48024">
    <property type="entry name" value="GEO13361P1-RELATED"/>
    <property type="match status" value="1"/>
</dbReference>
<dbReference type="SUPFAM" id="SSF54928">
    <property type="entry name" value="RNA-binding domain, RBD"/>
    <property type="match status" value="1"/>
</dbReference>
<dbReference type="SMART" id="SM00360">
    <property type="entry name" value="RRM"/>
    <property type="match status" value="1"/>
</dbReference>
<organism evidence="5 6">
    <name type="scientific">Taenia crassiceps</name>
    <dbReference type="NCBI Taxonomy" id="6207"/>
    <lineage>
        <taxon>Eukaryota</taxon>
        <taxon>Metazoa</taxon>
        <taxon>Spiralia</taxon>
        <taxon>Lophotrochozoa</taxon>
        <taxon>Platyhelminthes</taxon>
        <taxon>Cestoda</taxon>
        <taxon>Eucestoda</taxon>
        <taxon>Cyclophyllidea</taxon>
        <taxon>Taeniidae</taxon>
        <taxon>Taenia</taxon>
    </lineage>
</organism>
<sequence length="550" mass="60662">MPISFDVHELEPLAESAAINARRSLGSTAYQGTFKMAWLDLRSALLRFVCIGAITLHFMEYHLMLQAELNDLTRQKTILLSQKFAFLTSKIEKTKGDIVTAMDAAALQMCQAADTALDAAVTRLEKANGDSWESMGEILRRVTNIFSEVKGAQGIYVSLKGITDMKTALADMNSLKELIHEARLLKDATQKLKLMPITQMEVSDRFTKIRQLLDDFNFIVCDGVVTPQILPSDSNREKRKGKLTTTVNTDITMATSPAQLYVGGLRPEQTEDQLMQYFAQYGVVTKCCIWRNFRTHESKCSGFVTFKEVVCASRALADRPHHIDGTLVKLAPFTSKEKRSKSAVPPLSIKKAPSIDSAAYYQLVVDGLPPVARVNDIRSLFDALQAAVSAAPPRLKGMKLRVSLPEARGQSGQVKHHQNVDEPLSASQKNDICSPLSRPEKVNRVKICETTETVSAAPLRLSDTNLPIAKLEDYESRPNFTFNMKPASSLADHFSGLGEQSEDKISCNAKSGLENSTSLGNCTSIGPTCWKDLKPELKRGNRTTGGCLLQ</sequence>
<gene>
    <name evidence="5" type="ORF">TcWFU_004122</name>
</gene>
<keyword evidence="6" id="KW-1185">Reference proteome</keyword>
<name>A0ABR4Q1T9_9CEST</name>
<reference evidence="5 6" key="1">
    <citation type="journal article" date="2022" name="Front. Cell. Infect. Microbiol.">
        <title>The Genomes of Two Strains of Taenia crassiceps the Animal Model for the Study of Human Cysticercosis.</title>
        <authorList>
            <person name="Bobes R.J."/>
            <person name="Estrada K."/>
            <person name="Rios-Valencia D.G."/>
            <person name="Calderon-Gallegos A."/>
            <person name="de la Torre P."/>
            <person name="Carrero J.C."/>
            <person name="Sanchez-Flores A."/>
            <person name="Laclette J.P."/>
        </authorList>
    </citation>
    <scope>NUCLEOTIDE SEQUENCE [LARGE SCALE GENOMIC DNA]</scope>
    <source>
        <strain evidence="5">WFUcys</strain>
    </source>
</reference>
<evidence type="ECO:0000259" key="4">
    <source>
        <dbReference type="PROSITE" id="PS50102"/>
    </source>
</evidence>
<dbReference type="InterPro" id="IPR050886">
    <property type="entry name" value="RNA-binding_reg"/>
</dbReference>
<evidence type="ECO:0000256" key="1">
    <source>
        <dbReference type="ARBA" id="ARBA00022884"/>
    </source>
</evidence>